<dbReference type="SUPFAM" id="SSF49344">
    <property type="entry name" value="CBD9-like"/>
    <property type="match status" value="1"/>
</dbReference>
<dbReference type="OrthoDB" id="9786766at2"/>
<name>A0A1M5BG40_9BACT</name>
<dbReference type="STRING" id="1194090.SAMN05443144_108105"/>
<dbReference type="Proteomes" id="UP000184041">
    <property type="component" value="Unassembled WGS sequence"/>
</dbReference>
<feature type="compositionally biased region" description="Polar residues" evidence="1">
    <location>
        <begin position="61"/>
        <end position="82"/>
    </location>
</feature>
<proteinExistence type="predicted"/>
<dbReference type="EMBL" id="FQUS01000008">
    <property type="protein sequence ID" value="SHF41162.1"/>
    <property type="molecule type" value="Genomic_DNA"/>
</dbReference>
<gene>
    <name evidence="2" type="ORF">SAMN05443144_108105</name>
</gene>
<reference evidence="2 3" key="1">
    <citation type="submission" date="2016-11" db="EMBL/GenBank/DDBJ databases">
        <authorList>
            <person name="Jaros S."/>
            <person name="Januszkiewicz K."/>
            <person name="Wedrychowicz H."/>
        </authorList>
    </citation>
    <scope>NUCLEOTIDE SEQUENCE [LARGE SCALE GENOMIC DNA]</scope>
    <source>
        <strain evidence="2 3">DSM 21986</strain>
    </source>
</reference>
<sequence length="354" mass="40309">MRTFYLTGLLIILSTGSFLNGRTEPVNTCTGPADKLTQEAPVLNQQRPETKKHLVFPLPLQNRSDSSDSANTSALTHSGETVTEQWPFPCNRDSIKRYTAYYTPAAPTIDGQLDEKAWDKVPRSPRFVDLVSGAETIHKTRAAVLWDDQNLYVAFWHEEPFVQGSMTERNAPLYQENNAEVFIAGKDAYYEFEINTLGTRYEAFFIWEEAYETGGFNANPAFQRSNPLVKEFNGVGFDTHPRGLRLGSWDFYFPGLQSGVYVDGTLNDNSDRDRGWTVELAFPWDGMKWLAKADQRALPPDDKDTWRIDFSRFNPYKEAPPADDSGGWTWSPHGVWDSHIPECFPFITFSRDTL</sequence>
<feature type="region of interest" description="Disordered" evidence="1">
    <location>
        <begin position="60"/>
        <end position="82"/>
    </location>
</feature>
<evidence type="ECO:0000313" key="2">
    <source>
        <dbReference type="EMBL" id="SHF41162.1"/>
    </source>
</evidence>
<evidence type="ECO:0000313" key="3">
    <source>
        <dbReference type="Proteomes" id="UP000184041"/>
    </source>
</evidence>
<accession>A0A1M5BG40</accession>
<dbReference type="PANTHER" id="PTHR35532">
    <property type="entry name" value="SIMILAR TO POLYHYDROXYALKANOATE DEPOLYMERASE"/>
    <property type="match status" value="1"/>
</dbReference>
<dbReference type="CDD" id="cd09620">
    <property type="entry name" value="CBM9_like_3"/>
    <property type="match status" value="1"/>
</dbReference>
<keyword evidence="3" id="KW-1185">Reference proteome</keyword>
<protein>
    <submittedName>
        <fullName evidence="2">Carbohydrate family 9 binding domain-like</fullName>
    </submittedName>
</protein>
<dbReference type="PANTHER" id="PTHR35532:SF5">
    <property type="entry name" value="CARBOHYDRATE-BINDING DOMAIN-CONTAINING PROTEIN"/>
    <property type="match status" value="1"/>
</dbReference>
<evidence type="ECO:0000256" key="1">
    <source>
        <dbReference type="SAM" id="MobiDB-lite"/>
    </source>
</evidence>
<dbReference type="RefSeq" id="WP_139240252.1">
    <property type="nucleotide sequence ID" value="NZ_FQUS01000008.1"/>
</dbReference>
<dbReference type="AlphaFoldDB" id="A0A1M5BG40"/>
<dbReference type="Gene3D" id="2.60.40.1190">
    <property type="match status" value="1"/>
</dbReference>
<organism evidence="2 3">
    <name type="scientific">Fodinibius roseus</name>
    <dbReference type="NCBI Taxonomy" id="1194090"/>
    <lineage>
        <taxon>Bacteria</taxon>
        <taxon>Pseudomonadati</taxon>
        <taxon>Balneolota</taxon>
        <taxon>Balneolia</taxon>
        <taxon>Balneolales</taxon>
        <taxon>Balneolaceae</taxon>
        <taxon>Fodinibius</taxon>
    </lineage>
</organism>